<dbReference type="PANTHER" id="PTHR30055:SF209">
    <property type="entry name" value="POSSIBLE TRANSCRIPTIONAL REGULATORY PROTEIN (PROBABLY TETR-FAMILY)"/>
    <property type="match status" value="1"/>
</dbReference>
<name>A0A853M0B9_9MYCO</name>
<evidence type="ECO:0000256" key="2">
    <source>
        <dbReference type="PROSITE-ProRule" id="PRU00335"/>
    </source>
</evidence>
<dbReference type="SUPFAM" id="SSF46689">
    <property type="entry name" value="Homeodomain-like"/>
    <property type="match status" value="1"/>
</dbReference>
<feature type="domain" description="HTH tetR-type" evidence="3">
    <location>
        <begin position="6"/>
        <end position="66"/>
    </location>
</feature>
<proteinExistence type="predicted"/>
<dbReference type="InterPro" id="IPR050109">
    <property type="entry name" value="HTH-type_TetR-like_transc_reg"/>
</dbReference>
<dbReference type="InterPro" id="IPR001647">
    <property type="entry name" value="HTH_TetR"/>
</dbReference>
<evidence type="ECO:0000259" key="3">
    <source>
        <dbReference type="PROSITE" id="PS50977"/>
    </source>
</evidence>
<dbReference type="RefSeq" id="WP_065052213.1">
    <property type="nucleotide sequence ID" value="NZ_LZKZ01000240.1"/>
</dbReference>
<feature type="DNA-binding region" description="H-T-H motif" evidence="2">
    <location>
        <begin position="29"/>
        <end position="48"/>
    </location>
</feature>
<dbReference type="PANTHER" id="PTHR30055">
    <property type="entry name" value="HTH-TYPE TRANSCRIPTIONAL REGULATOR RUTR"/>
    <property type="match status" value="1"/>
</dbReference>
<evidence type="ECO:0000313" key="5">
    <source>
        <dbReference type="Proteomes" id="UP000093894"/>
    </source>
</evidence>
<keyword evidence="1 2" id="KW-0238">DNA-binding</keyword>
<dbReference type="Proteomes" id="UP000093894">
    <property type="component" value="Unassembled WGS sequence"/>
</dbReference>
<dbReference type="Pfam" id="PF00440">
    <property type="entry name" value="TetR_N"/>
    <property type="match status" value="1"/>
</dbReference>
<dbReference type="GO" id="GO:0003700">
    <property type="term" value="F:DNA-binding transcription factor activity"/>
    <property type="evidence" value="ECO:0007669"/>
    <property type="project" value="TreeGrafter"/>
</dbReference>
<dbReference type="GO" id="GO:0000976">
    <property type="term" value="F:transcription cis-regulatory region binding"/>
    <property type="evidence" value="ECO:0007669"/>
    <property type="project" value="TreeGrafter"/>
</dbReference>
<sequence length="199" mass="21901">MRKRAELRSDRFLAIALELLGEGGADNLSVRKVVEMSGMSLRSFYQLFGGRDDLFLAIYEEAILGGLDRQMAAVAEAGPDPFARLKAFFESEWFETEQSSPKLRRSLVIYHQRLMETRPAELAAVLEPQHKALTELVAECRAAGAGTLGLDDSTTAAILMQLVITTLQNRVLDFGIQDQRVGVDQVMALLKPIFGGEGA</sequence>
<dbReference type="Gene3D" id="1.10.357.10">
    <property type="entry name" value="Tetracycline Repressor, domain 2"/>
    <property type="match status" value="1"/>
</dbReference>
<dbReference type="InterPro" id="IPR009057">
    <property type="entry name" value="Homeodomain-like_sf"/>
</dbReference>
<accession>A0A853M0B9</accession>
<comment type="caution">
    <text evidence="4">The sequence shown here is derived from an EMBL/GenBank/DDBJ whole genome shotgun (WGS) entry which is preliminary data.</text>
</comment>
<organism evidence="4 5">
    <name type="scientific">Mycobacterium colombiense</name>
    <dbReference type="NCBI Taxonomy" id="339268"/>
    <lineage>
        <taxon>Bacteria</taxon>
        <taxon>Bacillati</taxon>
        <taxon>Actinomycetota</taxon>
        <taxon>Actinomycetes</taxon>
        <taxon>Mycobacteriales</taxon>
        <taxon>Mycobacteriaceae</taxon>
        <taxon>Mycobacterium</taxon>
        <taxon>Mycobacterium avium complex (MAC)</taxon>
    </lineage>
</organism>
<gene>
    <name evidence="4" type="ORF">A5628_06910</name>
</gene>
<evidence type="ECO:0000256" key="1">
    <source>
        <dbReference type="ARBA" id="ARBA00023125"/>
    </source>
</evidence>
<reference evidence="4 5" key="1">
    <citation type="submission" date="2016-06" db="EMBL/GenBank/DDBJ databases">
        <authorList>
            <person name="Sutton G."/>
            <person name="Brinkac L."/>
            <person name="Sanka R."/>
            <person name="Adams M."/>
            <person name="Lau E."/>
            <person name="Garcia-Basteiro A."/>
            <person name="Lopez-Varela E."/>
            <person name="Palencia S."/>
        </authorList>
    </citation>
    <scope>NUCLEOTIDE SEQUENCE [LARGE SCALE GENOMIC DNA]</scope>
    <source>
        <strain evidence="4 5">1164983.0</strain>
    </source>
</reference>
<dbReference type="EMBL" id="LZLG01000066">
    <property type="protein sequence ID" value="OBJ60772.1"/>
    <property type="molecule type" value="Genomic_DNA"/>
</dbReference>
<dbReference type="AlphaFoldDB" id="A0A853M0B9"/>
<dbReference type="PROSITE" id="PS50977">
    <property type="entry name" value="HTH_TETR_2"/>
    <property type="match status" value="1"/>
</dbReference>
<evidence type="ECO:0000313" key="4">
    <source>
        <dbReference type="EMBL" id="OBJ60772.1"/>
    </source>
</evidence>
<protein>
    <recommendedName>
        <fullName evidence="3">HTH tetR-type domain-containing protein</fullName>
    </recommendedName>
</protein>